<dbReference type="AlphaFoldDB" id="A0A6C0GRZ5"/>
<dbReference type="GO" id="GO:0003676">
    <property type="term" value="F:nucleic acid binding"/>
    <property type="evidence" value="ECO:0007669"/>
    <property type="project" value="InterPro"/>
</dbReference>
<dbReference type="Pfam" id="PF00665">
    <property type="entry name" value="rve"/>
    <property type="match status" value="1"/>
</dbReference>
<protein>
    <submittedName>
        <fullName evidence="2">IS3 family transposase</fullName>
    </submittedName>
</protein>
<proteinExistence type="predicted"/>
<dbReference type="KEGG" id="rhoz:GXP67_31410"/>
<dbReference type="EMBL" id="CP048222">
    <property type="protein sequence ID" value="QHT70836.1"/>
    <property type="molecule type" value="Genomic_DNA"/>
</dbReference>
<dbReference type="PANTHER" id="PTHR46889:SF4">
    <property type="entry name" value="TRANSPOSASE INSO FOR INSERTION SEQUENCE ELEMENT IS911B-RELATED"/>
    <property type="match status" value="1"/>
</dbReference>
<dbReference type="NCBIfam" id="NF033516">
    <property type="entry name" value="transpos_IS3"/>
    <property type="match status" value="1"/>
</dbReference>
<feature type="domain" description="Integrase catalytic" evidence="1">
    <location>
        <begin position="1"/>
        <end position="120"/>
    </location>
</feature>
<evidence type="ECO:0000259" key="1">
    <source>
        <dbReference type="PROSITE" id="PS50994"/>
    </source>
</evidence>
<dbReference type="InterPro" id="IPR012337">
    <property type="entry name" value="RNaseH-like_sf"/>
</dbReference>
<dbReference type="InterPro" id="IPR001584">
    <property type="entry name" value="Integrase_cat-core"/>
</dbReference>
<dbReference type="Pfam" id="PF13333">
    <property type="entry name" value="rve_2"/>
    <property type="match status" value="1"/>
</dbReference>
<evidence type="ECO:0000313" key="3">
    <source>
        <dbReference type="Proteomes" id="UP000480178"/>
    </source>
</evidence>
<sequence>MEKGLVIKSLTMALHSRKAEKGLLHHSDRGSQYASHDYQKLLKDNLIDCSMSRKGNCYDNAAMESFFATLKQELVYHRQYQTRKEAKQDIFEYIQVWYNRNRKHSSLAYLSPEQFENKYQYQMAA</sequence>
<dbReference type="SUPFAM" id="SSF53098">
    <property type="entry name" value="Ribonuclease H-like"/>
    <property type="match status" value="1"/>
</dbReference>
<evidence type="ECO:0000313" key="2">
    <source>
        <dbReference type="EMBL" id="QHT70836.1"/>
    </source>
</evidence>
<dbReference type="GO" id="GO:0015074">
    <property type="term" value="P:DNA integration"/>
    <property type="evidence" value="ECO:0007669"/>
    <property type="project" value="InterPro"/>
</dbReference>
<accession>A0A6C0GRZ5</accession>
<dbReference type="Proteomes" id="UP000480178">
    <property type="component" value="Chromosome"/>
</dbReference>
<name>A0A6C0GRZ5_9BACT</name>
<dbReference type="PANTHER" id="PTHR46889">
    <property type="entry name" value="TRANSPOSASE INSF FOR INSERTION SEQUENCE IS3B-RELATED"/>
    <property type="match status" value="1"/>
</dbReference>
<dbReference type="InterPro" id="IPR036397">
    <property type="entry name" value="RNaseH_sf"/>
</dbReference>
<dbReference type="InterPro" id="IPR048020">
    <property type="entry name" value="Transpos_IS3"/>
</dbReference>
<organism evidence="2 3">
    <name type="scientific">Rhodocytophaga rosea</name>
    <dbReference type="NCBI Taxonomy" id="2704465"/>
    <lineage>
        <taxon>Bacteria</taxon>
        <taxon>Pseudomonadati</taxon>
        <taxon>Bacteroidota</taxon>
        <taxon>Cytophagia</taxon>
        <taxon>Cytophagales</taxon>
        <taxon>Rhodocytophagaceae</taxon>
        <taxon>Rhodocytophaga</taxon>
    </lineage>
</organism>
<dbReference type="PROSITE" id="PS50994">
    <property type="entry name" value="INTEGRASE"/>
    <property type="match status" value="1"/>
</dbReference>
<dbReference type="Gene3D" id="3.30.420.10">
    <property type="entry name" value="Ribonuclease H-like superfamily/Ribonuclease H"/>
    <property type="match status" value="1"/>
</dbReference>
<gene>
    <name evidence="2" type="ORF">GXP67_31410</name>
</gene>
<reference evidence="2 3" key="1">
    <citation type="submission" date="2020-01" db="EMBL/GenBank/DDBJ databases">
        <authorList>
            <person name="Kim M.K."/>
        </authorList>
    </citation>
    <scope>NUCLEOTIDE SEQUENCE [LARGE SCALE GENOMIC DNA]</scope>
    <source>
        <strain evidence="2 3">172606-1</strain>
    </source>
</reference>
<dbReference type="InterPro" id="IPR050900">
    <property type="entry name" value="Transposase_IS3/IS150/IS904"/>
</dbReference>
<keyword evidence="3" id="KW-1185">Reference proteome</keyword>